<evidence type="ECO:0000313" key="6">
    <source>
        <dbReference type="Proteomes" id="UP000292927"/>
    </source>
</evidence>
<dbReference type="EMBL" id="SGXF01000001">
    <property type="protein sequence ID" value="RZT02101.1"/>
    <property type="molecule type" value="Genomic_DNA"/>
</dbReference>
<name>A0A4Q7PMD6_9FIRM</name>
<dbReference type="PANTHER" id="PTHR30480">
    <property type="entry name" value="BETA-HEXOSAMINIDASE-RELATED"/>
    <property type="match status" value="1"/>
</dbReference>
<gene>
    <name evidence="5" type="ORF">EV209_0206</name>
</gene>
<evidence type="ECO:0000256" key="3">
    <source>
        <dbReference type="ARBA" id="ARBA00023295"/>
    </source>
</evidence>
<dbReference type="GO" id="GO:0009254">
    <property type="term" value="P:peptidoglycan turnover"/>
    <property type="evidence" value="ECO:0007669"/>
    <property type="project" value="TreeGrafter"/>
</dbReference>
<evidence type="ECO:0000313" key="5">
    <source>
        <dbReference type="EMBL" id="RZT02101.1"/>
    </source>
</evidence>
<evidence type="ECO:0000256" key="1">
    <source>
        <dbReference type="ARBA" id="ARBA00005336"/>
    </source>
</evidence>
<dbReference type="Gene3D" id="3.20.20.300">
    <property type="entry name" value="Glycoside hydrolase, family 3, N-terminal domain"/>
    <property type="match status" value="1"/>
</dbReference>
<evidence type="ECO:0000256" key="2">
    <source>
        <dbReference type="ARBA" id="ARBA00022801"/>
    </source>
</evidence>
<dbReference type="Proteomes" id="UP000292927">
    <property type="component" value="Unassembled WGS sequence"/>
</dbReference>
<dbReference type="InterPro" id="IPR001764">
    <property type="entry name" value="Glyco_hydro_3_N"/>
</dbReference>
<dbReference type="InterPro" id="IPR036962">
    <property type="entry name" value="Glyco_hydro_3_N_sf"/>
</dbReference>
<dbReference type="AlphaFoldDB" id="A0A4Q7PMD6"/>
<dbReference type="SUPFAM" id="SSF51445">
    <property type="entry name" value="(Trans)glycosidases"/>
    <property type="match status" value="1"/>
</dbReference>
<dbReference type="InterPro" id="IPR036881">
    <property type="entry name" value="Glyco_hydro_3_C_sf"/>
</dbReference>
<comment type="similarity">
    <text evidence="1">Belongs to the glycosyl hydrolase 3 family.</text>
</comment>
<feature type="domain" description="Glycoside hydrolase family 3 N-terminal" evidence="4">
    <location>
        <begin position="101"/>
        <end position="378"/>
    </location>
</feature>
<protein>
    <submittedName>
        <fullName evidence="5">Beta-N-acetylhexosaminidase</fullName>
    </submittedName>
</protein>
<evidence type="ECO:0000259" key="4">
    <source>
        <dbReference type="Pfam" id="PF00933"/>
    </source>
</evidence>
<dbReference type="InterPro" id="IPR050226">
    <property type="entry name" value="NagZ_Beta-hexosaminidase"/>
</dbReference>
<keyword evidence="6" id="KW-1185">Reference proteome</keyword>
<proteinExistence type="inferred from homology"/>
<comment type="caution">
    <text evidence="5">The sequence shown here is derived from an EMBL/GenBank/DDBJ whole genome shotgun (WGS) entry which is preliminary data.</text>
</comment>
<accession>A0A4Q7PMD6</accession>
<dbReference type="PANTHER" id="PTHR30480:SF16">
    <property type="entry name" value="GLYCOSIDE HYDROLASE FAMILY 3 DOMAIN PROTEIN"/>
    <property type="match status" value="1"/>
</dbReference>
<keyword evidence="3" id="KW-0326">Glycosidase</keyword>
<dbReference type="PRINTS" id="PR00133">
    <property type="entry name" value="GLHYDRLASE3"/>
</dbReference>
<dbReference type="Pfam" id="PF00933">
    <property type="entry name" value="Glyco_hydro_3"/>
    <property type="match status" value="1"/>
</dbReference>
<dbReference type="InterPro" id="IPR017853">
    <property type="entry name" value="GH"/>
</dbReference>
<dbReference type="RefSeq" id="WP_165388771.1">
    <property type="nucleotide sequence ID" value="NZ_SGXF01000001.1"/>
</dbReference>
<dbReference type="Gene3D" id="3.40.50.1700">
    <property type="entry name" value="Glycoside hydrolase family 3 C-terminal domain"/>
    <property type="match status" value="1"/>
</dbReference>
<keyword evidence="2" id="KW-0378">Hydrolase</keyword>
<reference evidence="5 6" key="1">
    <citation type="submission" date="2019-02" db="EMBL/GenBank/DDBJ databases">
        <title>Genomic Encyclopedia of Type Strains, Phase IV (KMG-IV): sequencing the most valuable type-strain genomes for metagenomic binning, comparative biology and taxonomic classification.</title>
        <authorList>
            <person name="Goeker M."/>
        </authorList>
    </citation>
    <scope>NUCLEOTIDE SEQUENCE [LARGE SCALE GENOMIC DNA]</scope>
    <source>
        <strain evidence="5 6">DSM 29486</strain>
    </source>
</reference>
<sequence length="565" mass="63182">MDKKKFVQDLVSKMTLEQKVGQCFVIGYVGSLITPEIINRVKKYYPAGIRAGLMWRIRTVKHDPNGTNTDYAHRLLRPFSGTMKDFLPDIPVPHFTNEEFCEYVNTIKQAALDSDLGIPLHFTFDFEGDVSADYYRGGIKYFPSCMGLAHSNDPEMAHDVAWSVGRQLAPLGFDWIHSPVLDVNTNPRNPEIGTRSYGEDPEEVITYAKEALRGFKDAGIIATGKHFPGRGPSAADAHHGLPVIDESREELMRHLEPYRALIKEGLPAIMTAHTAYPALDPSGLPATLSKPILTDLLKGELGFEGVVTTDEITMGGIIQKFDVPEACVRAIDAGCDLVLLRDEGGLINDVIPGVIQAVREGRLSEDRVNDAVTRTLSVKYDYGFFEQPQIKDPKKASEGINDAKVAEIAVKAAKNAINVIRDENNVLPVSKDKKVMFIYQVNPLHERTNTQTCHPAMPWMKLLEHSDNVYAVETTMKYSPEDRKRVYERIHEADVIIITNYFDRRSPESGNNFVQELHQKTDKPIIVMTNSPYPFTVQPEYKTVVCTYSSSVESAEAFADTIFGE</sequence>
<dbReference type="GO" id="GO:0005975">
    <property type="term" value="P:carbohydrate metabolic process"/>
    <property type="evidence" value="ECO:0007669"/>
    <property type="project" value="InterPro"/>
</dbReference>
<dbReference type="GO" id="GO:0004553">
    <property type="term" value="F:hydrolase activity, hydrolyzing O-glycosyl compounds"/>
    <property type="evidence" value="ECO:0007669"/>
    <property type="project" value="InterPro"/>
</dbReference>
<organism evidence="5 6">
    <name type="scientific">Cuneatibacter caecimuris</name>
    <dbReference type="NCBI Taxonomy" id="1796618"/>
    <lineage>
        <taxon>Bacteria</taxon>
        <taxon>Bacillati</taxon>
        <taxon>Bacillota</taxon>
        <taxon>Clostridia</taxon>
        <taxon>Lachnospirales</taxon>
        <taxon>Lachnospiraceae</taxon>
        <taxon>Cuneatibacter</taxon>
    </lineage>
</organism>
<dbReference type="SUPFAM" id="SSF52279">
    <property type="entry name" value="Beta-D-glucan exohydrolase, C-terminal domain"/>
    <property type="match status" value="1"/>
</dbReference>